<comment type="subcellular location">
    <subcellularLocation>
        <location evidence="1">Cytoplasm</location>
    </subcellularLocation>
</comment>
<dbReference type="GO" id="GO:0045892">
    <property type="term" value="P:negative regulation of DNA-templated transcription"/>
    <property type="evidence" value="ECO:0007669"/>
    <property type="project" value="InterPro"/>
</dbReference>
<evidence type="ECO:0000256" key="6">
    <source>
        <dbReference type="ARBA" id="ARBA00023242"/>
    </source>
</evidence>
<dbReference type="SUPFAM" id="SSF48371">
    <property type="entry name" value="ARM repeat"/>
    <property type="match status" value="4"/>
</dbReference>
<keyword evidence="5" id="KW-0810">Translation regulation</keyword>
<dbReference type="InterPro" id="IPR039778">
    <property type="entry name" value="PDCD4"/>
</dbReference>
<dbReference type="InterPro" id="IPR003891">
    <property type="entry name" value="Initiation_fac_eIF4g_MI"/>
</dbReference>
<feature type="region of interest" description="Disordered" evidence="7">
    <location>
        <begin position="1"/>
        <end position="26"/>
    </location>
</feature>
<evidence type="ECO:0000256" key="3">
    <source>
        <dbReference type="ARBA" id="ARBA00022490"/>
    </source>
</evidence>
<dbReference type="STRING" id="29655.A0A0K9PB72"/>
<feature type="domain" description="MI" evidence="8">
    <location>
        <begin position="68"/>
        <end position="189"/>
    </location>
</feature>
<sequence length="661" mass="75751">MQGHRITSVHRHSENGFGSEEYRPESSDFVGNGYAVVENGGRHSTGYEERRRRVQEEEEEMAYEDFMIFRKEATMIIQEFFLNDDVNQVETDLRELNWDFYHYYFVKKLTSMAMDRQDREKEMAASLISSLYDVLFDSATIHKAFTELVVSADDLILDVPDIIDIVSLFIARAVIDDVLPPSFLTKILNTLDEDSIAAQIAVRAQKVHLTGTLKVDNVLHRWSGSRSMTVEAVRSRINDLLIEYVVGGDIGEAFRCINNMKVSFYHHEIVKRAIILAMERPESENVLLDLLQEGFIQGVISITQMSTGFNRLIKGIRDLCLDIPNANESLRKFISSATYEGWLNISSLCQFDTSPEYVLDENAVRTFKERITIVILEYFSTGDVSEVVNSLAFYYRKFLARAECNGIFVKKLIMTALGRRNRDKEMASRLLTNARLPSDDIMKGFYLLLDSAPDAALDHPYILGDLSQFIARALVDEIITPAHLDETEVRSSNRLGRSILELSLARYRAANSSQMIVKYWGACDCGCAELDIKDIKDKIMRLLEEYDMSGDFDEACRCMRDIGLPFFHHEVVKKTIIYMMGNPHTRMWNLLEQFVYTGVVNDTQMVKGFIRVKESIDDLILDIPHANLLYRKYLSRAILEGIIDLDSYHAQEDICDFSTCQ</sequence>
<keyword evidence="10" id="KW-1185">Reference proteome</keyword>
<keyword evidence="6" id="KW-0539">Nucleus</keyword>
<feature type="domain" description="MI" evidence="8">
    <location>
        <begin position="232"/>
        <end position="353"/>
    </location>
</feature>
<dbReference type="PANTHER" id="PTHR12626">
    <property type="entry name" value="PROGRAMMED CELL DEATH 4"/>
    <property type="match status" value="1"/>
</dbReference>
<dbReference type="EMBL" id="LFYR01001032">
    <property type="protein sequence ID" value="KMZ65440.1"/>
    <property type="molecule type" value="Genomic_DNA"/>
</dbReference>
<organism evidence="9 10">
    <name type="scientific">Zostera marina</name>
    <name type="common">Eelgrass</name>
    <dbReference type="NCBI Taxonomy" id="29655"/>
    <lineage>
        <taxon>Eukaryota</taxon>
        <taxon>Viridiplantae</taxon>
        <taxon>Streptophyta</taxon>
        <taxon>Embryophyta</taxon>
        <taxon>Tracheophyta</taxon>
        <taxon>Spermatophyta</taxon>
        <taxon>Magnoliopsida</taxon>
        <taxon>Liliopsida</taxon>
        <taxon>Zosteraceae</taxon>
        <taxon>Zostera</taxon>
    </lineage>
</organism>
<keyword evidence="3" id="KW-0963">Cytoplasm</keyword>
<name>A0A0K9PB72_ZOSMR</name>
<dbReference type="Gene3D" id="1.25.40.180">
    <property type="match status" value="4"/>
</dbReference>
<protein>
    <submittedName>
        <fullName evidence="9">Programmed cell death protein</fullName>
    </submittedName>
</protein>
<feature type="domain" description="MI" evidence="8">
    <location>
        <begin position="534"/>
        <end position="653"/>
    </location>
</feature>
<evidence type="ECO:0000259" key="8">
    <source>
        <dbReference type="PROSITE" id="PS51366"/>
    </source>
</evidence>
<evidence type="ECO:0000256" key="1">
    <source>
        <dbReference type="ARBA" id="ARBA00004496"/>
    </source>
</evidence>
<feature type="domain" description="MI" evidence="8">
    <location>
        <begin position="366"/>
        <end position="489"/>
    </location>
</feature>
<keyword evidence="4" id="KW-0677">Repeat</keyword>
<dbReference type="PROSITE" id="PS51366">
    <property type="entry name" value="MI"/>
    <property type="match status" value="4"/>
</dbReference>
<proteinExistence type="inferred from homology"/>
<comment type="caution">
    <text evidence="9">The sequence shown here is derived from an EMBL/GenBank/DDBJ whole genome shotgun (WGS) entry which is preliminary data.</text>
</comment>
<accession>A0A0K9PB72</accession>
<reference evidence="10" key="1">
    <citation type="journal article" date="2016" name="Nature">
        <title>The genome of the seagrass Zostera marina reveals angiosperm adaptation to the sea.</title>
        <authorList>
            <person name="Olsen J.L."/>
            <person name="Rouze P."/>
            <person name="Verhelst B."/>
            <person name="Lin Y.-C."/>
            <person name="Bayer T."/>
            <person name="Collen J."/>
            <person name="Dattolo E."/>
            <person name="De Paoli E."/>
            <person name="Dittami S."/>
            <person name="Maumus F."/>
            <person name="Michel G."/>
            <person name="Kersting A."/>
            <person name="Lauritano C."/>
            <person name="Lohaus R."/>
            <person name="Toepel M."/>
            <person name="Tonon T."/>
            <person name="Vanneste K."/>
            <person name="Amirebrahimi M."/>
            <person name="Brakel J."/>
            <person name="Bostroem C."/>
            <person name="Chovatia M."/>
            <person name="Grimwood J."/>
            <person name="Jenkins J.W."/>
            <person name="Jueterbock A."/>
            <person name="Mraz A."/>
            <person name="Stam W.T."/>
            <person name="Tice H."/>
            <person name="Bornberg-Bauer E."/>
            <person name="Green P.J."/>
            <person name="Pearson G.A."/>
            <person name="Procaccini G."/>
            <person name="Duarte C.M."/>
            <person name="Schmutz J."/>
            <person name="Reusch T.B.H."/>
            <person name="Van de Peer Y."/>
        </authorList>
    </citation>
    <scope>NUCLEOTIDE SEQUENCE [LARGE SCALE GENOMIC DNA]</scope>
    <source>
        <strain evidence="10">cv. Finnish</strain>
    </source>
</reference>
<evidence type="ECO:0000256" key="4">
    <source>
        <dbReference type="ARBA" id="ARBA00022737"/>
    </source>
</evidence>
<dbReference type="GO" id="GO:0005737">
    <property type="term" value="C:cytoplasm"/>
    <property type="evidence" value="ECO:0007669"/>
    <property type="project" value="UniProtKB-SubCell"/>
</dbReference>
<dbReference type="PANTHER" id="PTHR12626:SF2">
    <property type="entry name" value="MA3 DOMAIN-CONTAINING TRANSLATION REGULATORY FACTOR 2"/>
    <property type="match status" value="1"/>
</dbReference>
<comment type="similarity">
    <text evidence="2">Belongs to the PDCD4 family.</text>
</comment>
<dbReference type="InterPro" id="IPR016024">
    <property type="entry name" value="ARM-type_fold"/>
</dbReference>
<evidence type="ECO:0000256" key="7">
    <source>
        <dbReference type="SAM" id="MobiDB-lite"/>
    </source>
</evidence>
<evidence type="ECO:0000256" key="2">
    <source>
        <dbReference type="ARBA" id="ARBA00005497"/>
    </source>
</evidence>
<dbReference type="GO" id="GO:0006417">
    <property type="term" value="P:regulation of translation"/>
    <property type="evidence" value="ECO:0007669"/>
    <property type="project" value="UniProtKB-KW"/>
</dbReference>
<evidence type="ECO:0000256" key="5">
    <source>
        <dbReference type="ARBA" id="ARBA00022845"/>
    </source>
</evidence>
<dbReference type="SMART" id="SM00544">
    <property type="entry name" value="MA3"/>
    <property type="match status" value="4"/>
</dbReference>
<dbReference type="Proteomes" id="UP000036987">
    <property type="component" value="Unassembled WGS sequence"/>
</dbReference>
<evidence type="ECO:0000313" key="9">
    <source>
        <dbReference type="EMBL" id="KMZ65440.1"/>
    </source>
</evidence>
<evidence type="ECO:0000313" key="10">
    <source>
        <dbReference type="Proteomes" id="UP000036987"/>
    </source>
</evidence>
<dbReference type="AlphaFoldDB" id="A0A0K9PB72"/>
<gene>
    <name evidence="9" type="ORF">ZOSMA_31G00260</name>
</gene>
<dbReference type="Pfam" id="PF02847">
    <property type="entry name" value="MA3"/>
    <property type="match status" value="4"/>
</dbReference>
<dbReference type="OrthoDB" id="414546at2759"/>